<gene>
    <name evidence="1" type="ORF">C1645_825843</name>
</gene>
<dbReference type="SUPFAM" id="SSF52047">
    <property type="entry name" value="RNI-like"/>
    <property type="match status" value="1"/>
</dbReference>
<evidence type="ECO:0000313" key="2">
    <source>
        <dbReference type="Proteomes" id="UP000265703"/>
    </source>
</evidence>
<protein>
    <recommendedName>
        <fullName evidence="3">F-box domain-containing protein</fullName>
    </recommendedName>
</protein>
<keyword evidence="2" id="KW-1185">Reference proteome</keyword>
<dbReference type="AlphaFoldDB" id="A0A397T0T5"/>
<dbReference type="EMBL" id="QKYT01000248">
    <property type="protein sequence ID" value="RIA88761.1"/>
    <property type="molecule type" value="Genomic_DNA"/>
</dbReference>
<organism evidence="1 2">
    <name type="scientific">Glomus cerebriforme</name>
    <dbReference type="NCBI Taxonomy" id="658196"/>
    <lineage>
        <taxon>Eukaryota</taxon>
        <taxon>Fungi</taxon>
        <taxon>Fungi incertae sedis</taxon>
        <taxon>Mucoromycota</taxon>
        <taxon>Glomeromycotina</taxon>
        <taxon>Glomeromycetes</taxon>
        <taxon>Glomerales</taxon>
        <taxon>Glomeraceae</taxon>
        <taxon>Glomus</taxon>
    </lineage>
</organism>
<accession>A0A397T0T5</accession>
<name>A0A397T0T5_9GLOM</name>
<sequence>MTFPHLTDDCILKILKYLQHYHSILFNCLLVNRFWCRATVPLLYSSPFEINSKNNCLIIFTLILCFSKPEILRLKNQIKIINLNNNIDIDDKYEDYEPLFEYPKYLEVFDYTKVNSTLMKWIQGDLKNLLHGHRNKISDDFIPIFYQSILQQSVNIKHLDISLYYIKTLTSNLSTSNLTKLNSLVLHLHDIEDQGFLNSISNTYLNLKKLEIDYIADTSYLTTIKEKVCSIIQKQNNLETFKISNYLDLSNDIILSLKFQSHSLVYVEFDNNILCEGTFKNLLNLFNLKHLKIYECEILSLVQYEINYTSFNLKSLDIEYNNWNNNDDIILSSIIKYFGSSLQKFVLIEPLKLPIIENILKYCLNLIILEIRINSNIDSLVFPYFKNLNVRMLNIVFFPSYDDYNDEMFKNLGINLPISVKEVSISFVHSFDLWPISSIIDFIENCHNYLIRININNFYIELNLLKVILNYIERSNSLKFLGISKYYTKFNDEELELFDQIKAKGVKLVEFV</sequence>
<evidence type="ECO:0008006" key="3">
    <source>
        <dbReference type="Google" id="ProtNLM"/>
    </source>
</evidence>
<dbReference type="OrthoDB" id="2305901at2759"/>
<evidence type="ECO:0000313" key="1">
    <source>
        <dbReference type="EMBL" id="RIA88761.1"/>
    </source>
</evidence>
<proteinExistence type="predicted"/>
<dbReference type="Proteomes" id="UP000265703">
    <property type="component" value="Unassembled WGS sequence"/>
</dbReference>
<comment type="caution">
    <text evidence="1">The sequence shown here is derived from an EMBL/GenBank/DDBJ whole genome shotgun (WGS) entry which is preliminary data.</text>
</comment>
<reference evidence="1 2" key="1">
    <citation type="submission" date="2018-06" db="EMBL/GenBank/DDBJ databases">
        <title>Comparative genomics reveals the genomic features of Rhizophagus irregularis, R. cerebriforme, R. diaphanum and Gigaspora rosea, and their symbiotic lifestyle signature.</title>
        <authorList>
            <person name="Morin E."/>
            <person name="San Clemente H."/>
            <person name="Chen E.C.H."/>
            <person name="De La Providencia I."/>
            <person name="Hainaut M."/>
            <person name="Kuo A."/>
            <person name="Kohler A."/>
            <person name="Murat C."/>
            <person name="Tang N."/>
            <person name="Roy S."/>
            <person name="Loubradou J."/>
            <person name="Henrissat B."/>
            <person name="Grigoriev I.V."/>
            <person name="Corradi N."/>
            <person name="Roux C."/>
            <person name="Martin F.M."/>
        </authorList>
    </citation>
    <scope>NUCLEOTIDE SEQUENCE [LARGE SCALE GENOMIC DNA]</scope>
    <source>
        <strain evidence="1 2">DAOM 227022</strain>
    </source>
</reference>